<dbReference type="GO" id="GO:0034271">
    <property type="term" value="C:phosphatidylinositol 3-kinase complex, class III, type I"/>
    <property type="evidence" value="ECO:0007669"/>
    <property type="project" value="TreeGrafter"/>
</dbReference>
<dbReference type="GO" id="GO:0000045">
    <property type="term" value="P:autophagosome assembly"/>
    <property type="evidence" value="ECO:0007669"/>
    <property type="project" value="TreeGrafter"/>
</dbReference>
<dbReference type="GO" id="GO:0000407">
    <property type="term" value="C:phagophore assembly site"/>
    <property type="evidence" value="ECO:0007669"/>
    <property type="project" value="TreeGrafter"/>
</dbReference>
<evidence type="ECO:0000256" key="1">
    <source>
        <dbReference type="ARBA" id="ARBA00022679"/>
    </source>
</evidence>
<dbReference type="SUPFAM" id="SSF56112">
    <property type="entry name" value="Protein kinase-like (PK-like)"/>
    <property type="match status" value="1"/>
</dbReference>
<sequence>MDAKTQPIDIPNTSKIKKNIDTNFPFSFDKPPTPPTPIKIQKPIRKQSSTDILSSTPPNDDIITKNLQNAYQKQAKKWTNSDQILNCQRCKTEFGLLTRKHHCRACGDVFCWNCCNKNIIIPEEFISKPKESENCKIYISQFIHKTILKTDRSTLVCCDCYRKIMNIQQAPYIVKICEYLDVLTLRNVAMIPSKKWRNASIHQLAKFRNIQYVSPDDFFNEWEINSLVISQQLLTAHNTWFTAMVKTFIQKYYKFEHVDFLLNLKSIVELYTEKKGQKNTSCVNLMCSRRCNLILDLYDFIEVFKFITYIEKKEPKFWKNDLLKEIIIYYAGATSTPIINSHEIVICYIPIFCSCLITLLNTQPRKFGFSDFSFFESMLDLLCFPKKSDQSFDYDYSEIIIKVMFEMMYIDSPLKGLGGNNLLKFIKDIYIPKIGKKTLYDYVKKTCKYFDEICLTKMDPLNIKLPILYPFDINYNIVNIKSISVVKSNTSPIILDIVLSNGVNELNKKILIKNDVQLRKEQIVSCLIKILQEKLEQQSLRKRIDTFEAIPSYHILMISGDVGIIEFVEHSQTLRAINLKGYTLQNYVCDINKTEKIDIIKNRFVKSLAISSCISYILGLGDRHLDNIMMNNKGQIFHIDYGYLMENPKTHILGAPNIKMTSDMIDFIGGNQSEYYKMFKDFTCLTYDLMRLYKNIITNYYHMLADEQLIDWADFKEKLETRYLDGLNCTDIKITLVKEIETSYRYSDTITDIFHNLRQKFF</sequence>
<dbReference type="InterPro" id="IPR036940">
    <property type="entry name" value="PI3/4_kinase_cat_sf"/>
</dbReference>
<feature type="domain" description="PI3K/PI4K catalytic" evidence="8">
    <location>
        <begin position="479"/>
        <end position="752"/>
    </location>
</feature>
<feature type="domain" description="FYVE-type" evidence="7">
    <location>
        <begin position="81"/>
        <end position="165"/>
    </location>
</feature>
<keyword evidence="2" id="KW-0479">Metal-binding</keyword>
<evidence type="ECO:0000256" key="4">
    <source>
        <dbReference type="ARBA" id="ARBA00022777"/>
    </source>
</evidence>
<evidence type="ECO:0000259" key="8">
    <source>
        <dbReference type="PROSITE" id="PS50290"/>
    </source>
</evidence>
<evidence type="ECO:0000313" key="9">
    <source>
        <dbReference type="EMBL" id="QHT25574.1"/>
    </source>
</evidence>
<dbReference type="InterPro" id="IPR011009">
    <property type="entry name" value="Kinase-like_dom_sf"/>
</dbReference>
<protein>
    <recommendedName>
        <fullName evidence="10">Phosphatidylinositol 3-kinase</fullName>
    </recommendedName>
</protein>
<dbReference type="GO" id="GO:0008270">
    <property type="term" value="F:zinc ion binding"/>
    <property type="evidence" value="ECO:0007669"/>
    <property type="project" value="UniProtKB-KW"/>
</dbReference>
<dbReference type="GO" id="GO:0048015">
    <property type="term" value="P:phosphatidylinositol-mediated signaling"/>
    <property type="evidence" value="ECO:0007669"/>
    <property type="project" value="TreeGrafter"/>
</dbReference>
<dbReference type="AlphaFoldDB" id="A0A6C0E8Z8"/>
<keyword evidence="4" id="KW-0418">Kinase</keyword>
<dbReference type="Gene3D" id="3.30.40.10">
    <property type="entry name" value="Zinc/RING finger domain, C3HC4 (zinc finger)"/>
    <property type="match status" value="1"/>
</dbReference>
<dbReference type="Pfam" id="PF01363">
    <property type="entry name" value="FYVE"/>
    <property type="match status" value="1"/>
</dbReference>
<dbReference type="PANTHER" id="PTHR10048:SF7">
    <property type="entry name" value="PHOSPHATIDYLINOSITOL 3-KINASE CATALYTIC SUBUNIT TYPE 3"/>
    <property type="match status" value="1"/>
</dbReference>
<dbReference type="SUPFAM" id="SSF57903">
    <property type="entry name" value="FYVE/PHD zinc finger"/>
    <property type="match status" value="1"/>
</dbReference>
<dbReference type="InterPro" id="IPR000403">
    <property type="entry name" value="PI3/4_kinase_cat_dom"/>
</dbReference>
<dbReference type="InterPro" id="IPR013083">
    <property type="entry name" value="Znf_RING/FYVE/PHD"/>
</dbReference>
<dbReference type="InterPro" id="IPR000306">
    <property type="entry name" value="Znf_FYVE"/>
</dbReference>
<dbReference type="InterPro" id="IPR015433">
    <property type="entry name" value="PI3/4_kinase"/>
</dbReference>
<evidence type="ECO:0000256" key="3">
    <source>
        <dbReference type="ARBA" id="ARBA00022771"/>
    </source>
</evidence>
<evidence type="ECO:0008006" key="10">
    <source>
        <dbReference type="Google" id="ProtNLM"/>
    </source>
</evidence>
<dbReference type="PROSITE" id="PS50290">
    <property type="entry name" value="PI3_4_KINASE_3"/>
    <property type="match status" value="1"/>
</dbReference>
<dbReference type="InterPro" id="IPR017455">
    <property type="entry name" value="Znf_FYVE-rel"/>
</dbReference>
<dbReference type="GO" id="GO:0034272">
    <property type="term" value="C:phosphatidylinositol 3-kinase complex, class III, type II"/>
    <property type="evidence" value="ECO:0007669"/>
    <property type="project" value="TreeGrafter"/>
</dbReference>
<keyword evidence="5" id="KW-0862">Zinc</keyword>
<dbReference type="GO" id="GO:0006897">
    <property type="term" value="P:endocytosis"/>
    <property type="evidence" value="ECO:0007669"/>
    <property type="project" value="TreeGrafter"/>
</dbReference>
<dbReference type="Pfam" id="PF00454">
    <property type="entry name" value="PI3_PI4_kinase"/>
    <property type="match status" value="1"/>
</dbReference>
<proteinExistence type="predicted"/>
<reference evidence="9" key="1">
    <citation type="journal article" date="2020" name="Nature">
        <title>Giant virus diversity and host interactions through global metagenomics.</title>
        <authorList>
            <person name="Schulz F."/>
            <person name="Roux S."/>
            <person name="Paez-Espino D."/>
            <person name="Jungbluth S."/>
            <person name="Walsh D.A."/>
            <person name="Denef V.J."/>
            <person name="McMahon K.D."/>
            <person name="Konstantinidis K.T."/>
            <person name="Eloe-Fadrosh E.A."/>
            <person name="Kyrpides N.C."/>
            <person name="Woyke T."/>
        </authorList>
    </citation>
    <scope>NUCLEOTIDE SEQUENCE</scope>
    <source>
        <strain evidence="9">GVMAG-M-3300023179-27</strain>
    </source>
</reference>
<evidence type="ECO:0000256" key="6">
    <source>
        <dbReference type="SAM" id="MobiDB-lite"/>
    </source>
</evidence>
<evidence type="ECO:0000256" key="2">
    <source>
        <dbReference type="ARBA" id="ARBA00022723"/>
    </source>
</evidence>
<keyword evidence="1" id="KW-0808">Transferase</keyword>
<dbReference type="SMART" id="SM00064">
    <property type="entry name" value="FYVE"/>
    <property type="match status" value="1"/>
</dbReference>
<evidence type="ECO:0000259" key="7">
    <source>
        <dbReference type="PROSITE" id="PS50178"/>
    </source>
</evidence>
<feature type="region of interest" description="Disordered" evidence="6">
    <location>
        <begin position="25"/>
        <end position="58"/>
    </location>
</feature>
<keyword evidence="3" id="KW-0863">Zinc-finger</keyword>
<dbReference type="Gene3D" id="3.30.1010.10">
    <property type="entry name" value="Phosphatidylinositol 3-kinase Catalytic Subunit, Chain A, domain 4"/>
    <property type="match status" value="1"/>
</dbReference>
<dbReference type="EMBL" id="MN739773">
    <property type="protein sequence ID" value="QHT25574.1"/>
    <property type="molecule type" value="Genomic_DNA"/>
</dbReference>
<accession>A0A6C0E8Z8</accession>
<dbReference type="GO" id="GO:0005777">
    <property type="term" value="C:peroxisome"/>
    <property type="evidence" value="ECO:0007669"/>
    <property type="project" value="TreeGrafter"/>
</dbReference>
<feature type="compositionally biased region" description="Polar residues" evidence="6">
    <location>
        <begin position="46"/>
        <end position="58"/>
    </location>
</feature>
<dbReference type="InterPro" id="IPR011011">
    <property type="entry name" value="Znf_FYVE_PHD"/>
</dbReference>
<dbReference type="GO" id="GO:0016303">
    <property type="term" value="F:1-phosphatidylinositol-3-kinase activity"/>
    <property type="evidence" value="ECO:0007669"/>
    <property type="project" value="TreeGrafter"/>
</dbReference>
<dbReference type="GO" id="GO:0005768">
    <property type="term" value="C:endosome"/>
    <property type="evidence" value="ECO:0007669"/>
    <property type="project" value="TreeGrafter"/>
</dbReference>
<name>A0A6C0E8Z8_9ZZZZ</name>
<dbReference type="PANTHER" id="PTHR10048">
    <property type="entry name" value="PHOSPHATIDYLINOSITOL KINASE"/>
    <property type="match status" value="1"/>
</dbReference>
<dbReference type="SMART" id="SM00146">
    <property type="entry name" value="PI3Kc"/>
    <property type="match status" value="1"/>
</dbReference>
<evidence type="ECO:0000256" key="5">
    <source>
        <dbReference type="ARBA" id="ARBA00022833"/>
    </source>
</evidence>
<dbReference type="PROSITE" id="PS50178">
    <property type="entry name" value="ZF_FYVE"/>
    <property type="match status" value="1"/>
</dbReference>
<dbReference type="Gene3D" id="1.10.1070.11">
    <property type="entry name" value="Phosphatidylinositol 3-/4-kinase, catalytic domain"/>
    <property type="match status" value="1"/>
</dbReference>
<organism evidence="9">
    <name type="scientific">viral metagenome</name>
    <dbReference type="NCBI Taxonomy" id="1070528"/>
    <lineage>
        <taxon>unclassified sequences</taxon>
        <taxon>metagenomes</taxon>
        <taxon>organismal metagenomes</taxon>
    </lineage>
</organism>